<dbReference type="STRING" id="653667.S9XEE1"/>
<dbReference type="AlphaFoldDB" id="S9XEE1"/>
<feature type="compositionally biased region" description="Polar residues" evidence="3">
    <location>
        <begin position="496"/>
        <end position="515"/>
    </location>
</feature>
<evidence type="ECO:0000256" key="3">
    <source>
        <dbReference type="SAM" id="MobiDB-lite"/>
    </source>
</evidence>
<dbReference type="OMA" id="NGPYIAM"/>
<organism evidence="6 7">
    <name type="scientific">Schizosaccharomyces cryophilus (strain OY26 / ATCC MYA-4695 / CBS 11777 / NBRC 106824 / NRRL Y48691)</name>
    <name type="common">Fission yeast</name>
    <dbReference type="NCBI Taxonomy" id="653667"/>
    <lineage>
        <taxon>Eukaryota</taxon>
        <taxon>Fungi</taxon>
        <taxon>Dikarya</taxon>
        <taxon>Ascomycota</taxon>
        <taxon>Taphrinomycotina</taxon>
        <taxon>Schizosaccharomycetes</taxon>
        <taxon>Schizosaccharomycetales</taxon>
        <taxon>Schizosaccharomycetaceae</taxon>
        <taxon>Schizosaccharomyces</taxon>
    </lineage>
</organism>
<dbReference type="Gene3D" id="3.20.20.80">
    <property type="entry name" value="Glycosidases"/>
    <property type="match status" value="1"/>
</dbReference>
<dbReference type="OrthoDB" id="5428889at2759"/>
<keyword evidence="7" id="KW-1185">Reference proteome</keyword>
<dbReference type="SUPFAM" id="SSF51445">
    <property type="entry name" value="(Trans)glycosidases"/>
    <property type="match status" value="1"/>
</dbReference>
<dbReference type="InterPro" id="IPR017853">
    <property type="entry name" value="GH"/>
</dbReference>
<dbReference type="GO" id="GO:0005576">
    <property type="term" value="C:extracellular region"/>
    <property type="evidence" value="ECO:0007669"/>
    <property type="project" value="TreeGrafter"/>
</dbReference>
<feature type="compositionally biased region" description="Low complexity" evidence="3">
    <location>
        <begin position="648"/>
        <end position="666"/>
    </location>
</feature>
<evidence type="ECO:0000313" key="6">
    <source>
        <dbReference type="EMBL" id="EPY52146.1"/>
    </source>
</evidence>
<dbReference type="eggNOG" id="KOG4701">
    <property type="taxonomic scope" value="Eukaryota"/>
</dbReference>
<dbReference type="HOGENOM" id="CLU_311496_0_0_1"/>
<dbReference type="InterPro" id="IPR001223">
    <property type="entry name" value="Glyco_hydro18_cat"/>
</dbReference>
<name>S9XEE1_SCHCR</name>
<protein>
    <submittedName>
        <fullName evidence="6">Chitinase</fullName>
    </submittedName>
</protein>
<feature type="region of interest" description="Disordered" evidence="3">
    <location>
        <begin position="398"/>
        <end position="528"/>
    </location>
</feature>
<dbReference type="GeneID" id="25039116"/>
<evidence type="ECO:0000256" key="2">
    <source>
        <dbReference type="ARBA" id="ARBA00023295"/>
    </source>
</evidence>
<accession>S9XEE1</accession>
<dbReference type="GO" id="GO:0004568">
    <property type="term" value="F:chitinase activity"/>
    <property type="evidence" value="ECO:0007669"/>
    <property type="project" value="TreeGrafter"/>
</dbReference>
<dbReference type="EMBL" id="KE546990">
    <property type="protein sequence ID" value="EPY52146.1"/>
    <property type="molecule type" value="Genomic_DNA"/>
</dbReference>
<sequence length="943" mass="99509">MQSVYSLLLLAIISQVTWALNFSNHSTVVGYWGSNLSGELGYRDQKPLADYCKSSNYDVVILSSVIDFSVNGWPVYDFSNLCSDSDKFRGTELKQCPQIERDIQVCQQEGVKVLLSIGGYNGDFTIDDEDDGQKFAFQMWNVFGGGQELYRPFGKAVVDGFNLEVNKGTNTAYSAFAKRLLEIYTSDPDRKYYLSAAPTCMVPDKTLTNAVAHNSFDFLSIHTFNASTGVGCNGSRNSTFAAWVEYAEDSAYDTETALLYGIIAQPNAAVDGYMNSSNLISTLQAYKSNSSLFGGVAVWDTSLAEMSYNTSTSYIDIVRNVLKGGSVANSSRLSEFARISPASSSSSSTAKPSTSVSVSYDKVPEISTTTDYETFYTTTTILSTIGDSSFITNTAVSTMTKPASTSKDKSTTISSSTSIPSSTSSTSGPLSSKSSPTYMNPTGSVSSDNSSTSVAKTSNTSLSSSDSISKSNQSSTSIVSTSSTSTSSSSINSSSPPMRNSTSQGVTSASYQSAPGSPLVNSTSATQSTSVSATNHSITSMMATNSSVLAPTTTSTSSSLNATVPSLSSFAHSEAHKGVVTESFDAYNTFTNKVPSPSSSSYTYLSTFASDSDAAFTSQYTMSTYNTDPKIPLDSPSSSTSIPLELASSDMSSSSITPTSTMPSSTWGATPLSSNLNQVPSSVFSESTTTPITDSTFTYGSSDTAGTPPSTSFSSTWSSETPVSSSYNPSTNSWPTVTSSSNSYFPSSSTWSSETPVSSSYNPSTSSWPTVTSSSNSYIPSSSTCSYNPSTSSWPTVTSSSNSYIPSSSTWSSETPVPSSYTPSFTSSSWEQASSSFTDASSAESVSTSSFSSEASTTASSSMSIVTSNSVDPNVNTADKWYLTALSTFSVPDGFAWSNINGFSVLMPSGNAYKKRNMDIKATSSPLPSDTWNTFVTKTSVTI</sequence>
<proteinExistence type="predicted"/>
<dbReference type="PANTHER" id="PTHR45708">
    <property type="entry name" value="ENDOCHITINASE"/>
    <property type="match status" value="1"/>
</dbReference>
<feature type="region of interest" description="Disordered" evidence="3">
    <location>
        <begin position="695"/>
        <end position="720"/>
    </location>
</feature>
<feature type="chain" id="PRO_5004559672" evidence="4">
    <location>
        <begin position="20"/>
        <end position="943"/>
    </location>
</feature>
<reference evidence="6 7" key="1">
    <citation type="journal article" date="2011" name="Science">
        <title>Comparative functional genomics of the fission yeasts.</title>
        <authorList>
            <person name="Rhind N."/>
            <person name="Chen Z."/>
            <person name="Yassour M."/>
            <person name="Thompson D.A."/>
            <person name="Haas B.J."/>
            <person name="Habib N."/>
            <person name="Wapinski I."/>
            <person name="Roy S."/>
            <person name="Lin M.F."/>
            <person name="Heiman D.I."/>
            <person name="Young S.K."/>
            <person name="Furuya K."/>
            <person name="Guo Y."/>
            <person name="Pidoux A."/>
            <person name="Chen H.M."/>
            <person name="Robbertse B."/>
            <person name="Goldberg J.M."/>
            <person name="Aoki K."/>
            <person name="Bayne E.H."/>
            <person name="Berlin A.M."/>
            <person name="Desjardins C.A."/>
            <person name="Dobbs E."/>
            <person name="Dukaj L."/>
            <person name="Fan L."/>
            <person name="FitzGerald M.G."/>
            <person name="French C."/>
            <person name="Gujja S."/>
            <person name="Hansen K."/>
            <person name="Keifenheim D."/>
            <person name="Levin J.Z."/>
            <person name="Mosher R.A."/>
            <person name="Mueller C.A."/>
            <person name="Pfiffner J."/>
            <person name="Priest M."/>
            <person name="Russ C."/>
            <person name="Smialowska A."/>
            <person name="Swoboda P."/>
            <person name="Sykes S.M."/>
            <person name="Vaughn M."/>
            <person name="Vengrova S."/>
            <person name="Yoder R."/>
            <person name="Zeng Q."/>
            <person name="Allshire R."/>
            <person name="Baulcombe D."/>
            <person name="Birren B.W."/>
            <person name="Brown W."/>
            <person name="Ekwall K."/>
            <person name="Kellis M."/>
            <person name="Leatherwood J."/>
            <person name="Levin H."/>
            <person name="Margalit H."/>
            <person name="Martienssen R."/>
            <person name="Nieduszynski C.A."/>
            <person name="Spatafora J.W."/>
            <person name="Friedman N."/>
            <person name="Dalgaard J.Z."/>
            <person name="Baumann P."/>
            <person name="Niki H."/>
            <person name="Regev A."/>
            <person name="Nusbaum C."/>
        </authorList>
    </citation>
    <scope>NUCLEOTIDE SEQUENCE [LARGE SCALE GENOMIC DNA]</scope>
    <source>
        <strain evidence="7">OY26 / ATCC MYA-4695 / CBS 11777 / NBRC 106824 / NRRL Y48691</strain>
    </source>
</reference>
<feature type="domain" description="GH18" evidence="5">
    <location>
        <begin position="26"/>
        <end position="325"/>
    </location>
</feature>
<evidence type="ECO:0000256" key="1">
    <source>
        <dbReference type="ARBA" id="ARBA00022801"/>
    </source>
</evidence>
<feature type="compositionally biased region" description="Low complexity" evidence="3">
    <location>
        <begin position="444"/>
        <end position="495"/>
    </location>
</feature>
<evidence type="ECO:0000256" key="4">
    <source>
        <dbReference type="SAM" id="SignalP"/>
    </source>
</evidence>
<dbReference type="InterPro" id="IPR050542">
    <property type="entry name" value="Glycosyl_Hydrlase18_Chitinase"/>
</dbReference>
<gene>
    <name evidence="6" type="ORF">SPOG_04803</name>
</gene>
<feature type="compositionally biased region" description="Low complexity" evidence="3">
    <location>
        <begin position="411"/>
        <end position="437"/>
    </location>
</feature>
<evidence type="ECO:0000313" key="7">
    <source>
        <dbReference type="Proteomes" id="UP000015464"/>
    </source>
</evidence>
<dbReference type="PANTHER" id="PTHR45708:SF49">
    <property type="entry name" value="ENDOCHITINASE"/>
    <property type="match status" value="1"/>
</dbReference>
<keyword evidence="1" id="KW-0378">Hydrolase</keyword>
<feature type="signal peptide" evidence="4">
    <location>
        <begin position="1"/>
        <end position="19"/>
    </location>
</feature>
<evidence type="ECO:0000259" key="5">
    <source>
        <dbReference type="PROSITE" id="PS51910"/>
    </source>
</evidence>
<feature type="region of interest" description="Disordered" evidence="3">
    <location>
        <begin position="627"/>
        <end position="672"/>
    </location>
</feature>
<dbReference type="PROSITE" id="PS51910">
    <property type="entry name" value="GH18_2"/>
    <property type="match status" value="1"/>
</dbReference>
<dbReference type="RefSeq" id="XP_013023529.1">
    <property type="nucleotide sequence ID" value="XM_013168075.1"/>
</dbReference>
<dbReference type="Proteomes" id="UP000015464">
    <property type="component" value="Unassembled WGS sequence"/>
</dbReference>
<dbReference type="GO" id="GO:0005975">
    <property type="term" value="P:carbohydrate metabolic process"/>
    <property type="evidence" value="ECO:0007669"/>
    <property type="project" value="InterPro"/>
</dbReference>
<keyword evidence="2" id="KW-0326">Glycosidase</keyword>
<keyword evidence="4" id="KW-0732">Signal</keyword>
<feature type="compositionally biased region" description="Low complexity" evidence="3">
    <location>
        <begin position="707"/>
        <end position="720"/>
    </location>
</feature>